<dbReference type="Gene3D" id="3.40.50.300">
    <property type="entry name" value="P-loop containing nucleotide triphosphate hydrolases"/>
    <property type="match status" value="1"/>
</dbReference>
<reference evidence="5" key="1">
    <citation type="submission" date="2014-11" db="EMBL/GenBank/DDBJ databases">
        <authorList>
            <person name="Amaro Gonzalez C."/>
        </authorList>
    </citation>
    <scope>NUCLEOTIDE SEQUENCE</scope>
</reference>
<dbReference type="AlphaFoldDB" id="A0A0E9XR10"/>
<dbReference type="PANTHER" id="PTHR10903:SF170">
    <property type="entry name" value="GTPASE IMAP FAMILY MEMBER 7"/>
    <property type="match status" value="1"/>
</dbReference>
<evidence type="ECO:0000313" key="5">
    <source>
        <dbReference type="EMBL" id="JAI04847.1"/>
    </source>
</evidence>
<dbReference type="Pfam" id="PF04548">
    <property type="entry name" value="AIG1"/>
    <property type="match status" value="1"/>
</dbReference>
<name>A0A0E9XR10_ANGAN</name>
<evidence type="ECO:0000256" key="2">
    <source>
        <dbReference type="ARBA" id="ARBA00022741"/>
    </source>
</evidence>
<evidence type="ECO:0000256" key="1">
    <source>
        <dbReference type="ARBA" id="ARBA00008535"/>
    </source>
</evidence>
<dbReference type="EMBL" id="GBXM01003731">
    <property type="protein sequence ID" value="JAI04847.1"/>
    <property type="molecule type" value="Transcribed_RNA"/>
</dbReference>
<keyword evidence="3" id="KW-0342">GTP-binding</keyword>
<evidence type="ECO:0000259" key="4">
    <source>
        <dbReference type="Pfam" id="PF04548"/>
    </source>
</evidence>
<dbReference type="InterPro" id="IPR045058">
    <property type="entry name" value="GIMA/IAN/Toc"/>
</dbReference>
<reference evidence="5" key="2">
    <citation type="journal article" date="2015" name="Fish Shellfish Immunol.">
        <title>Early steps in the European eel (Anguilla anguilla)-Vibrio vulnificus interaction in the gills: Role of the RtxA13 toxin.</title>
        <authorList>
            <person name="Callol A."/>
            <person name="Pajuelo D."/>
            <person name="Ebbesson L."/>
            <person name="Teles M."/>
            <person name="MacKenzie S."/>
            <person name="Amaro C."/>
        </authorList>
    </citation>
    <scope>NUCLEOTIDE SEQUENCE</scope>
</reference>
<protein>
    <recommendedName>
        <fullName evidence="4">AIG1-type G domain-containing protein</fullName>
    </recommendedName>
</protein>
<sequence>MFTIVIFTRGDALNVSIDSYIQGSNITMQSLIENCGNRFHVFNNKDKSNCTQVSELLDKIDSMVRKNGGGCYTNECSRRQKLP</sequence>
<comment type="similarity">
    <text evidence="1">Belongs to the TRAFAC class TrmE-Era-EngA-EngB-Septin-like GTPase superfamily. AIG1/Toc34/Toc159-like paraseptin GTPase family. IAN subfamily.</text>
</comment>
<dbReference type="GO" id="GO:0005525">
    <property type="term" value="F:GTP binding"/>
    <property type="evidence" value="ECO:0007669"/>
    <property type="project" value="UniProtKB-KW"/>
</dbReference>
<dbReference type="InterPro" id="IPR027417">
    <property type="entry name" value="P-loop_NTPase"/>
</dbReference>
<feature type="domain" description="AIG1-type G" evidence="4">
    <location>
        <begin position="2"/>
        <end position="80"/>
    </location>
</feature>
<keyword evidence="2" id="KW-0547">Nucleotide-binding</keyword>
<evidence type="ECO:0000256" key="3">
    <source>
        <dbReference type="ARBA" id="ARBA00023134"/>
    </source>
</evidence>
<accession>A0A0E9XR10</accession>
<organism evidence="5">
    <name type="scientific">Anguilla anguilla</name>
    <name type="common">European freshwater eel</name>
    <name type="synonym">Muraena anguilla</name>
    <dbReference type="NCBI Taxonomy" id="7936"/>
    <lineage>
        <taxon>Eukaryota</taxon>
        <taxon>Metazoa</taxon>
        <taxon>Chordata</taxon>
        <taxon>Craniata</taxon>
        <taxon>Vertebrata</taxon>
        <taxon>Euteleostomi</taxon>
        <taxon>Actinopterygii</taxon>
        <taxon>Neopterygii</taxon>
        <taxon>Teleostei</taxon>
        <taxon>Anguilliformes</taxon>
        <taxon>Anguillidae</taxon>
        <taxon>Anguilla</taxon>
    </lineage>
</organism>
<dbReference type="InterPro" id="IPR006703">
    <property type="entry name" value="G_AIG1"/>
</dbReference>
<proteinExistence type="inferred from homology"/>
<dbReference type="PANTHER" id="PTHR10903">
    <property type="entry name" value="GTPASE, IMAP FAMILY MEMBER-RELATED"/>
    <property type="match status" value="1"/>
</dbReference>